<name>A0A6N2BTJ9_SOLCI</name>
<comment type="caution">
    <text evidence="1">The sequence shown here is derived from an EMBL/GenBank/DDBJ whole genome shotgun (WGS) entry which is preliminary data.</text>
</comment>
<organism evidence="1">
    <name type="scientific">Solanum chilense</name>
    <name type="common">Tomato</name>
    <name type="synonym">Lycopersicon chilense</name>
    <dbReference type="NCBI Taxonomy" id="4083"/>
    <lineage>
        <taxon>Eukaryota</taxon>
        <taxon>Viridiplantae</taxon>
        <taxon>Streptophyta</taxon>
        <taxon>Embryophyta</taxon>
        <taxon>Tracheophyta</taxon>
        <taxon>Spermatophyta</taxon>
        <taxon>Magnoliopsida</taxon>
        <taxon>eudicotyledons</taxon>
        <taxon>Gunneridae</taxon>
        <taxon>Pentapetalae</taxon>
        <taxon>asterids</taxon>
        <taxon>lamiids</taxon>
        <taxon>Solanales</taxon>
        <taxon>Solanaceae</taxon>
        <taxon>Solanoideae</taxon>
        <taxon>Solaneae</taxon>
        <taxon>Solanum</taxon>
        <taxon>Solanum subgen. Lycopersicon</taxon>
    </lineage>
</organism>
<sequence length="73" mass="8603">MIFICSLGAFCYIGIKMVVDYLISSWPYCNISKKIHFLSEEVWVDKESSDYFFCRYKVPAMFHCKDSKVATRL</sequence>
<protein>
    <submittedName>
        <fullName evidence="1">Uncharacterized protein</fullName>
    </submittedName>
</protein>
<reference evidence="1" key="1">
    <citation type="submission" date="2019-05" db="EMBL/GenBank/DDBJ databases">
        <title>The de novo reference genome and transcriptome assemblies of the wild tomato species Solanum chilense.</title>
        <authorList>
            <person name="Stam R."/>
            <person name="Nosenko T."/>
            <person name="Hoerger A.C."/>
            <person name="Stephan W."/>
            <person name="Seidel M.A."/>
            <person name="Kuhn J.M.M."/>
            <person name="Haberer G."/>
            <person name="Tellier A."/>
        </authorList>
    </citation>
    <scope>NUCLEOTIDE SEQUENCE</scope>
    <source>
        <tissue evidence="1">Mature leaves</tissue>
    </source>
</reference>
<proteinExistence type="predicted"/>
<accession>A0A6N2BTJ9</accession>
<evidence type="ECO:0000313" key="1">
    <source>
        <dbReference type="EMBL" id="TMW96039.1"/>
    </source>
</evidence>
<dbReference type="AlphaFoldDB" id="A0A6N2BTJ9"/>
<gene>
    <name evidence="1" type="ORF">EJD97_008006</name>
</gene>
<dbReference type="EMBL" id="RXGB01002173">
    <property type="protein sequence ID" value="TMW96039.1"/>
    <property type="molecule type" value="Genomic_DNA"/>
</dbReference>